<feature type="transmembrane region" description="Helical" evidence="8">
    <location>
        <begin position="696"/>
        <end position="726"/>
    </location>
</feature>
<dbReference type="OMA" id="WIYNERA"/>
<dbReference type="FunFam" id="2.60.40.150:FF:000090">
    <property type="entry name" value="C2 domain-containing protein"/>
    <property type="match status" value="1"/>
</dbReference>
<organism evidence="11">
    <name type="scientific">Selaginella moellendorffii</name>
    <name type="common">Spikemoss</name>
    <dbReference type="NCBI Taxonomy" id="88036"/>
    <lineage>
        <taxon>Eukaryota</taxon>
        <taxon>Viridiplantae</taxon>
        <taxon>Streptophyta</taxon>
        <taxon>Embryophyta</taxon>
        <taxon>Tracheophyta</taxon>
        <taxon>Lycopodiopsida</taxon>
        <taxon>Selaginellales</taxon>
        <taxon>Selaginellaceae</taxon>
        <taxon>Selaginella</taxon>
    </lineage>
</organism>
<sequence>MIATKAIGDKVVTFDLVERMQYLFVRVVKARALASKDAAIDPFAKISLGSHTARTRSVPSTLYPEWNEVFAFGKERMGGPALEIAVSDDRDPDSSFLGSVVFEFAEIPVRVPPDSPLAPQWYRLERKSHHSQSSPRTVRGDIMLAVWLGTQADEAFTEAWQSDSGGYAHTRSKVYLSPKLWYLRVNVIEAQEVHLERFQPEVTVRAHLGFQVQRTRVAGNRTTSPFWNEDLLFVAAEPFEDDLVLRVEERKSGGEKEEHALLGLVRIALSGVERRIDHRQVSSRWYNLEKHGGGGDGSGGGEDEQKKHSFHGRLHLRVCLDGGYHVLDEPVNHLSCANPTARQLWKAGVGMLELGIIRGKDVLPMKNKEGRGSTDAYVVAKYGSKWVRTRTVMDSLNPRWNEQYRWDVHDPCTVLTIGVFDNAQLANRDARIGKVRIRLSTLESDRVYTNRYPLLSLQQSGVKKLGEVELAVRFTSASVLSMLQLYFQPLLPRMHYLHPLGVTQAEILRISAMRIVAIRLARSEPPLRQEVVQYMLDTDVNVWSLRRSKVNYFRLMSVLNGPMAVVRWMENICHWRNPVTTVLVHILFLILVWYPELILPTLFLYMFLIGLWQYRSRPRSPPSMEARLSQAEVVEPDELDEEFDPIPSAKDPNVIRARYDRVRIVAARIQNVLGDLATQGERVGALLSWRDPRATAIFVTFSLVVAVVLYVVPIRVIVVVAGLYAMRHPRFRDPLPAAPINFFRRLPSLADRIL</sequence>
<evidence type="ECO:0000313" key="10">
    <source>
        <dbReference type="EMBL" id="EFJ20419.1"/>
    </source>
</evidence>
<dbReference type="Proteomes" id="UP000001514">
    <property type="component" value="Unassembled WGS sequence"/>
</dbReference>
<dbReference type="Gramene" id="EFJ20419">
    <property type="protein sequence ID" value="EFJ20419"/>
    <property type="gene ID" value="SELMODRAFT_109013"/>
</dbReference>
<dbReference type="InterPro" id="IPR047258">
    <property type="entry name" value="C2C_MCTP_PRT_plant"/>
</dbReference>
<dbReference type="Pfam" id="PF00168">
    <property type="entry name" value="C2"/>
    <property type="match status" value="3"/>
</dbReference>
<evidence type="ECO:0000259" key="9">
    <source>
        <dbReference type="PROSITE" id="PS50004"/>
    </source>
</evidence>
<dbReference type="EMBL" id="GL377602">
    <property type="protein sequence ID" value="EFJ20419.1"/>
    <property type="molecule type" value="Genomic_DNA"/>
</dbReference>
<evidence type="ECO:0000256" key="1">
    <source>
        <dbReference type="ARBA" id="ARBA00004141"/>
    </source>
</evidence>
<feature type="domain" description="C2" evidence="9">
    <location>
        <begin position="6"/>
        <end position="122"/>
    </location>
</feature>
<dbReference type="InterPro" id="IPR047255">
    <property type="entry name" value="C2D_MCTP_PRT_plant"/>
</dbReference>
<proteinExistence type="inferred from homology"/>
<keyword evidence="4" id="KW-0677">Repeat</keyword>
<dbReference type="InParanoid" id="D8S5B2"/>
<evidence type="ECO:0000256" key="2">
    <source>
        <dbReference type="ARBA" id="ARBA00007923"/>
    </source>
</evidence>
<evidence type="ECO:0000256" key="3">
    <source>
        <dbReference type="ARBA" id="ARBA00022692"/>
    </source>
</evidence>
<dbReference type="PANTHER" id="PTHR31425:SF50">
    <property type="entry name" value="FT-INTERACTING PROTEIN 3-RELATED"/>
    <property type="match status" value="1"/>
</dbReference>
<dbReference type="AlphaFoldDB" id="D8S5B2"/>
<comment type="similarity">
    <text evidence="2">Belongs to the MCTP family.</text>
</comment>
<gene>
    <name evidence="10" type="ORF">SELMODRAFT_109013</name>
</gene>
<accession>D8S5B2</accession>
<dbReference type="SUPFAM" id="SSF49562">
    <property type="entry name" value="C2 domain (Calcium/lipid-binding domain, CaLB)"/>
    <property type="match status" value="3"/>
</dbReference>
<feature type="domain" description="C2" evidence="9">
    <location>
        <begin position="160"/>
        <end position="286"/>
    </location>
</feature>
<dbReference type="InterPro" id="IPR013583">
    <property type="entry name" value="MCTP_C"/>
</dbReference>
<comment type="subcellular location">
    <subcellularLocation>
        <location evidence="1">Membrane</location>
        <topology evidence="1">Multi-pass membrane protein</topology>
    </subcellularLocation>
</comment>
<dbReference type="PANTHER" id="PTHR31425">
    <property type="entry name" value="PHOSPHORIBOSYLANTHRANILATE TRANSFERASE ISOFORM 1"/>
    <property type="match status" value="1"/>
</dbReference>
<evidence type="ECO:0000256" key="6">
    <source>
        <dbReference type="ARBA" id="ARBA00023136"/>
    </source>
</evidence>
<feature type="transmembrane region" description="Helical" evidence="8">
    <location>
        <begin position="582"/>
        <end position="612"/>
    </location>
</feature>
<evidence type="ECO:0000256" key="5">
    <source>
        <dbReference type="ARBA" id="ARBA00022989"/>
    </source>
</evidence>
<dbReference type="CDD" id="cd08379">
    <property type="entry name" value="C2D_MCTP_PRT_plant"/>
    <property type="match status" value="1"/>
</dbReference>
<protein>
    <recommendedName>
        <fullName evidence="9">C2 domain-containing protein</fullName>
    </recommendedName>
</protein>
<reference evidence="10 11" key="1">
    <citation type="journal article" date="2011" name="Science">
        <title>The Selaginella genome identifies genetic changes associated with the evolution of vascular plants.</title>
        <authorList>
            <person name="Banks J.A."/>
            <person name="Nishiyama T."/>
            <person name="Hasebe M."/>
            <person name="Bowman J.L."/>
            <person name="Gribskov M."/>
            <person name="dePamphilis C."/>
            <person name="Albert V.A."/>
            <person name="Aono N."/>
            <person name="Aoyama T."/>
            <person name="Ambrose B.A."/>
            <person name="Ashton N.W."/>
            <person name="Axtell M.J."/>
            <person name="Barker E."/>
            <person name="Barker M.S."/>
            <person name="Bennetzen J.L."/>
            <person name="Bonawitz N.D."/>
            <person name="Chapple C."/>
            <person name="Cheng C."/>
            <person name="Correa L.G."/>
            <person name="Dacre M."/>
            <person name="DeBarry J."/>
            <person name="Dreyer I."/>
            <person name="Elias M."/>
            <person name="Engstrom E.M."/>
            <person name="Estelle M."/>
            <person name="Feng L."/>
            <person name="Finet C."/>
            <person name="Floyd S.K."/>
            <person name="Frommer W.B."/>
            <person name="Fujita T."/>
            <person name="Gramzow L."/>
            <person name="Gutensohn M."/>
            <person name="Harholt J."/>
            <person name="Hattori M."/>
            <person name="Heyl A."/>
            <person name="Hirai T."/>
            <person name="Hiwatashi Y."/>
            <person name="Ishikawa M."/>
            <person name="Iwata M."/>
            <person name="Karol K.G."/>
            <person name="Koehler B."/>
            <person name="Kolukisaoglu U."/>
            <person name="Kubo M."/>
            <person name="Kurata T."/>
            <person name="Lalonde S."/>
            <person name="Li K."/>
            <person name="Li Y."/>
            <person name="Litt A."/>
            <person name="Lyons E."/>
            <person name="Manning G."/>
            <person name="Maruyama T."/>
            <person name="Michael T.P."/>
            <person name="Mikami K."/>
            <person name="Miyazaki S."/>
            <person name="Morinaga S."/>
            <person name="Murata T."/>
            <person name="Mueller-Roeber B."/>
            <person name="Nelson D.R."/>
            <person name="Obara M."/>
            <person name="Oguri Y."/>
            <person name="Olmstead R.G."/>
            <person name="Onodera N."/>
            <person name="Petersen B.L."/>
            <person name="Pils B."/>
            <person name="Prigge M."/>
            <person name="Rensing S.A."/>
            <person name="Riano-Pachon D.M."/>
            <person name="Roberts A.W."/>
            <person name="Sato Y."/>
            <person name="Scheller H.V."/>
            <person name="Schulz B."/>
            <person name="Schulz C."/>
            <person name="Shakirov E.V."/>
            <person name="Shibagaki N."/>
            <person name="Shinohara N."/>
            <person name="Shippen D.E."/>
            <person name="Soerensen I."/>
            <person name="Sotooka R."/>
            <person name="Sugimoto N."/>
            <person name="Sugita M."/>
            <person name="Sumikawa N."/>
            <person name="Tanurdzic M."/>
            <person name="Theissen G."/>
            <person name="Ulvskov P."/>
            <person name="Wakazuki S."/>
            <person name="Weng J.K."/>
            <person name="Willats W.W."/>
            <person name="Wipf D."/>
            <person name="Wolf P.G."/>
            <person name="Yang L."/>
            <person name="Zimmer A.D."/>
            <person name="Zhu Q."/>
            <person name="Mitros T."/>
            <person name="Hellsten U."/>
            <person name="Loque D."/>
            <person name="Otillar R."/>
            <person name="Salamov A."/>
            <person name="Schmutz J."/>
            <person name="Shapiro H."/>
            <person name="Lindquist E."/>
            <person name="Lucas S."/>
            <person name="Rokhsar D."/>
            <person name="Grigoriev I.V."/>
        </authorList>
    </citation>
    <scope>NUCLEOTIDE SEQUENCE [LARGE SCALE GENOMIC DNA]</scope>
</reference>
<dbReference type="PROSITE" id="PS50004">
    <property type="entry name" value="C2"/>
    <property type="match status" value="3"/>
</dbReference>
<dbReference type="InterPro" id="IPR000008">
    <property type="entry name" value="C2_dom"/>
</dbReference>
<evidence type="ECO:0000256" key="4">
    <source>
        <dbReference type="ARBA" id="ARBA00022737"/>
    </source>
</evidence>
<feature type="domain" description="C2" evidence="9">
    <location>
        <begin position="333"/>
        <end position="452"/>
    </location>
</feature>
<name>D8S5B2_SELML</name>
<dbReference type="CDD" id="cd04019">
    <property type="entry name" value="C2C_MCTP_PRT_plant"/>
    <property type="match status" value="1"/>
</dbReference>
<dbReference type="InterPro" id="IPR035892">
    <property type="entry name" value="C2_domain_sf"/>
</dbReference>
<keyword evidence="3 8" id="KW-0812">Transmembrane</keyword>
<keyword evidence="11" id="KW-1185">Reference proteome</keyword>
<dbReference type="HOGENOM" id="CLU_003762_2_0_1"/>
<dbReference type="SMART" id="SM00239">
    <property type="entry name" value="C2"/>
    <property type="match status" value="3"/>
</dbReference>
<keyword evidence="5 8" id="KW-1133">Transmembrane helix</keyword>
<dbReference type="CDD" id="cd08378">
    <property type="entry name" value="C2B_MCTP_PRT_plant"/>
    <property type="match status" value="1"/>
</dbReference>
<dbReference type="eggNOG" id="ENOG502QR9H">
    <property type="taxonomic scope" value="Eukaryota"/>
</dbReference>
<dbReference type="InterPro" id="IPR047259">
    <property type="entry name" value="QUIRKY-like"/>
</dbReference>
<dbReference type="GO" id="GO:0016020">
    <property type="term" value="C:membrane"/>
    <property type="evidence" value="ECO:0007669"/>
    <property type="project" value="UniProtKB-SubCell"/>
</dbReference>
<evidence type="ECO:0000313" key="11">
    <source>
        <dbReference type="Proteomes" id="UP000001514"/>
    </source>
</evidence>
<evidence type="ECO:0000256" key="7">
    <source>
        <dbReference type="SAM" id="MobiDB-lite"/>
    </source>
</evidence>
<dbReference type="KEGG" id="smo:SELMODRAFT_109013"/>
<feature type="region of interest" description="Disordered" evidence="7">
    <location>
        <begin position="287"/>
        <end position="306"/>
    </location>
</feature>
<dbReference type="Pfam" id="PF08372">
    <property type="entry name" value="PRT_C"/>
    <property type="match status" value="1"/>
</dbReference>
<dbReference type="STRING" id="88036.D8S5B2"/>
<evidence type="ECO:0000256" key="8">
    <source>
        <dbReference type="SAM" id="Phobius"/>
    </source>
</evidence>
<dbReference type="InterPro" id="IPR047257">
    <property type="entry name" value="C2B_MCTP_PRT_plant"/>
</dbReference>
<keyword evidence="6 8" id="KW-0472">Membrane</keyword>
<dbReference type="Gene3D" id="2.60.40.150">
    <property type="entry name" value="C2 domain"/>
    <property type="match status" value="3"/>
</dbReference>